<evidence type="ECO:0000313" key="1">
    <source>
        <dbReference type="EMBL" id="PPE06087.1"/>
    </source>
</evidence>
<comment type="caution">
    <text evidence="1">The sequence shown here is derived from an EMBL/GenBank/DDBJ whole genome shotgun (WGS) entry which is preliminary data.</text>
</comment>
<reference evidence="1 2" key="1">
    <citation type="submission" date="2017-11" db="EMBL/GenBank/DDBJ databases">
        <title>Genome sequence of Entomoplasma lucivorax PIPN-2 (ATCC 49196).</title>
        <authorList>
            <person name="Lo W.-S."/>
            <person name="Gasparich G.E."/>
            <person name="Kuo C.-H."/>
        </authorList>
    </citation>
    <scope>NUCLEOTIDE SEQUENCE [LARGE SCALE GENOMIC DNA]</scope>
    <source>
        <strain evidence="1 2">PIPN-2</strain>
    </source>
</reference>
<dbReference type="RefSeq" id="WP_028127051.1">
    <property type="nucleotide sequence ID" value="NZ_PHNE01000001.1"/>
</dbReference>
<protein>
    <submittedName>
        <fullName evidence="1">Uncharacterized protein</fullName>
    </submittedName>
</protein>
<dbReference type="EMBL" id="PHNE01000001">
    <property type="protein sequence ID" value="PPE06087.1"/>
    <property type="molecule type" value="Genomic_DNA"/>
</dbReference>
<dbReference type="Proteomes" id="UP000237865">
    <property type="component" value="Unassembled WGS sequence"/>
</dbReference>
<organism evidence="1 2">
    <name type="scientific">Williamsoniiplasma lucivorax</name>
    <dbReference type="NCBI Taxonomy" id="209274"/>
    <lineage>
        <taxon>Bacteria</taxon>
        <taxon>Bacillati</taxon>
        <taxon>Mycoplasmatota</taxon>
        <taxon>Mollicutes</taxon>
        <taxon>Entomoplasmatales</taxon>
        <taxon>Williamsoniiplasma</taxon>
    </lineage>
</organism>
<proteinExistence type="predicted"/>
<name>A0A2S5RFM0_9MOLU</name>
<accession>A0A2S5RFM0</accession>
<gene>
    <name evidence="1" type="ORF">ELUCI_v1c03780</name>
</gene>
<evidence type="ECO:0000313" key="2">
    <source>
        <dbReference type="Proteomes" id="UP000237865"/>
    </source>
</evidence>
<keyword evidence="2" id="KW-1185">Reference proteome</keyword>
<dbReference type="AlphaFoldDB" id="A0A2S5RFM0"/>
<sequence>MKEIFNELIKKIENVISIYNEKSKRINTIIQNQLDDKTVNFLNERTIAYEITKSLEDIISKNMLT</sequence>